<feature type="signal peptide" evidence="1">
    <location>
        <begin position="1"/>
        <end position="22"/>
    </location>
</feature>
<sequence>MNTYQTLLATGALLLSFNLAQAETVFTETFDGTGSLNGSTTTTGSGTWVADADYNENGTITGYGAGGAYLAYDFQDGYVYTASVQVTVGGSDGNRWGGLSFTSATDLSDDITLGLSSNSNAHLTYAVRKDNGMAFWEGPGAGGAKSHASDVSDTVTLELVLDTTGTDWTYSTTVNSVVRITPGTYTGTKDLTGVGLYMSTGAVTFDNFEFTAIPETSHAGLLMGLLAAPLAVCLRRRR</sequence>
<protein>
    <recommendedName>
        <fullName evidence="4">PEP-CTERM sorting domain-containing protein</fullName>
    </recommendedName>
</protein>
<dbReference type="RefSeq" id="WP_319833956.1">
    <property type="nucleotide sequence ID" value="NZ_CP138858.1"/>
</dbReference>
<gene>
    <name evidence="2" type="ORF">SH580_05215</name>
</gene>
<dbReference type="EMBL" id="CP138858">
    <property type="protein sequence ID" value="WPJ97105.1"/>
    <property type="molecule type" value="Genomic_DNA"/>
</dbReference>
<evidence type="ECO:0000256" key="1">
    <source>
        <dbReference type="SAM" id="SignalP"/>
    </source>
</evidence>
<evidence type="ECO:0000313" key="2">
    <source>
        <dbReference type="EMBL" id="WPJ97105.1"/>
    </source>
</evidence>
<organism evidence="2 3">
    <name type="scientific">Coraliomargarita algicola</name>
    <dbReference type="NCBI Taxonomy" id="3092156"/>
    <lineage>
        <taxon>Bacteria</taxon>
        <taxon>Pseudomonadati</taxon>
        <taxon>Verrucomicrobiota</taxon>
        <taxon>Opitutia</taxon>
        <taxon>Puniceicoccales</taxon>
        <taxon>Coraliomargaritaceae</taxon>
        <taxon>Coraliomargarita</taxon>
    </lineage>
</organism>
<evidence type="ECO:0000313" key="3">
    <source>
        <dbReference type="Proteomes" id="UP001324993"/>
    </source>
</evidence>
<feature type="chain" id="PRO_5047431579" description="PEP-CTERM sorting domain-containing protein" evidence="1">
    <location>
        <begin position="23"/>
        <end position="238"/>
    </location>
</feature>
<keyword evidence="1" id="KW-0732">Signal</keyword>
<dbReference type="Proteomes" id="UP001324993">
    <property type="component" value="Chromosome"/>
</dbReference>
<reference evidence="2 3" key="1">
    <citation type="submission" date="2023-11" db="EMBL/GenBank/DDBJ databases">
        <title>Coraliomargarita sp. nov., isolated from marine algae.</title>
        <authorList>
            <person name="Lee J.K."/>
            <person name="Baek J.H."/>
            <person name="Kim J.M."/>
            <person name="Choi D.G."/>
            <person name="Jeon C.O."/>
        </authorList>
    </citation>
    <scope>NUCLEOTIDE SEQUENCE [LARGE SCALE GENOMIC DNA]</scope>
    <source>
        <strain evidence="2 3">J2-16</strain>
    </source>
</reference>
<evidence type="ECO:0008006" key="4">
    <source>
        <dbReference type="Google" id="ProtNLM"/>
    </source>
</evidence>
<keyword evidence="3" id="KW-1185">Reference proteome</keyword>
<accession>A0ABZ0RQ53</accession>
<name>A0ABZ0RQ53_9BACT</name>
<proteinExistence type="predicted"/>